<dbReference type="InterPro" id="IPR021720">
    <property type="entry name" value="Malectin_dom"/>
</dbReference>
<proteinExistence type="predicted"/>
<evidence type="ECO:0000313" key="4">
    <source>
        <dbReference type="Proteomes" id="UP001419268"/>
    </source>
</evidence>
<protein>
    <recommendedName>
        <fullName evidence="2">Malectin domain-containing protein</fullName>
    </recommendedName>
</protein>
<dbReference type="Gene3D" id="2.60.120.430">
    <property type="entry name" value="Galactose-binding lectin"/>
    <property type="match status" value="1"/>
</dbReference>
<sequence length="206" mass="23232">MLLPSPTLPPPPSPVTATPPPATTTPPAPPPTYPSTSPLSSYQNHIFLRPLTNRHEFDHKIEDDEENEMCEEEEMALFVVMTNWVEVQVDYEDSRFTIKCEGKEMRYYDGTRFETDNLAIGPASYYVTDSNKWAVSNAGMFAEGCDPVYIRNTLSQITGTLDSELVQTARISPGSLRYYGFGLENEIYSISLQFAEIGYHNQNTRT</sequence>
<gene>
    <name evidence="3" type="ORF">Scep_012331</name>
</gene>
<reference evidence="3 4" key="1">
    <citation type="submission" date="2024-01" db="EMBL/GenBank/DDBJ databases">
        <title>Genome assemblies of Stephania.</title>
        <authorList>
            <person name="Yang L."/>
        </authorList>
    </citation>
    <scope>NUCLEOTIDE SEQUENCE [LARGE SCALE GENOMIC DNA]</scope>
    <source>
        <strain evidence="3">JXDWG</strain>
        <tissue evidence="3">Leaf</tissue>
    </source>
</reference>
<feature type="domain" description="Malectin" evidence="2">
    <location>
        <begin position="96"/>
        <end position="205"/>
    </location>
</feature>
<feature type="region of interest" description="Disordered" evidence="1">
    <location>
        <begin position="1"/>
        <end position="39"/>
    </location>
</feature>
<organism evidence="3 4">
    <name type="scientific">Stephania cephalantha</name>
    <dbReference type="NCBI Taxonomy" id="152367"/>
    <lineage>
        <taxon>Eukaryota</taxon>
        <taxon>Viridiplantae</taxon>
        <taxon>Streptophyta</taxon>
        <taxon>Embryophyta</taxon>
        <taxon>Tracheophyta</taxon>
        <taxon>Spermatophyta</taxon>
        <taxon>Magnoliopsida</taxon>
        <taxon>Ranunculales</taxon>
        <taxon>Menispermaceae</taxon>
        <taxon>Menispermoideae</taxon>
        <taxon>Cissampelideae</taxon>
        <taxon>Stephania</taxon>
    </lineage>
</organism>
<dbReference type="Proteomes" id="UP001419268">
    <property type="component" value="Unassembled WGS sequence"/>
</dbReference>
<keyword evidence="4" id="KW-1185">Reference proteome</keyword>
<dbReference type="Pfam" id="PF11721">
    <property type="entry name" value="Malectin"/>
    <property type="match status" value="1"/>
</dbReference>
<feature type="compositionally biased region" description="Pro residues" evidence="1">
    <location>
        <begin position="1"/>
        <end position="33"/>
    </location>
</feature>
<dbReference type="PANTHER" id="PTHR34081:SF1">
    <property type="entry name" value="MALECTIN, LEUCINE-RICH REPEAT DOMAIN, L DOMAIN-LIKE PROTEIN-RELATED"/>
    <property type="match status" value="1"/>
</dbReference>
<evidence type="ECO:0000259" key="2">
    <source>
        <dbReference type="Pfam" id="PF11721"/>
    </source>
</evidence>
<evidence type="ECO:0000313" key="3">
    <source>
        <dbReference type="EMBL" id="KAK9132803.1"/>
    </source>
</evidence>
<accession>A0AAP0P6M1</accession>
<dbReference type="PANTHER" id="PTHR34081">
    <property type="entry name" value="MALECTIN DOMAIN-CONTAINING PROTEIN"/>
    <property type="match status" value="1"/>
</dbReference>
<name>A0AAP0P6M1_9MAGN</name>
<evidence type="ECO:0000256" key="1">
    <source>
        <dbReference type="SAM" id="MobiDB-lite"/>
    </source>
</evidence>
<dbReference type="AlphaFoldDB" id="A0AAP0P6M1"/>
<dbReference type="EMBL" id="JBBNAG010000005">
    <property type="protein sequence ID" value="KAK9132803.1"/>
    <property type="molecule type" value="Genomic_DNA"/>
</dbReference>
<comment type="caution">
    <text evidence="3">The sequence shown here is derived from an EMBL/GenBank/DDBJ whole genome shotgun (WGS) entry which is preliminary data.</text>
</comment>